<sequence length="138" mass="14916">MRTATTITALLLLPLTAACSSDDSSSDSKATPTASSSTSPKQKFLADVRAAEFASWADARPTNEELLEFPPEWCTELKAGHSVEYVFDDFDGAALYPSGMDWGTELADANQLLVLGVTAYCPDLREQVTKDLRENGGY</sequence>
<dbReference type="Proteomes" id="UP001156389">
    <property type="component" value="Unassembled WGS sequence"/>
</dbReference>
<organism evidence="3 4">
    <name type="scientific">Streptomyces gossypii</name>
    <dbReference type="NCBI Taxonomy" id="2883101"/>
    <lineage>
        <taxon>Bacteria</taxon>
        <taxon>Bacillati</taxon>
        <taxon>Actinomycetota</taxon>
        <taxon>Actinomycetes</taxon>
        <taxon>Kitasatosporales</taxon>
        <taxon>Streptomycetaceae</taxon>
        <taxon>Streptomyces</taxon>
    </lineage>
</organism>
<dbReference type="RefSeq" id="WP_260218442.1">
    <property type="nucleotide sequence ID" value="NZ_JAJAGO010000006.1"/>
</dbReference>
<name>A0ABT2JT97_9ACTN</name>
<accession>A0ABT2JT97</accession>
<keyword evidence="4" id="KW-1185">Reference proteome</keyword>
<evidence type="ECO:0008006" key="5">
    <source>
        <dbReference type="Google" id="ProtNLM"/>
    </source>
</evidence>
<gene>
    <name evidence="3" type="ORF">LHJ74_14570</name>
</gene>
<evidence type="ECO:0000256" key="1">
    <source>
        <dbReference type="SAM" id="MobiDB-lite"/>
    </source>
</evidence>
<keyword evidence="2" id="KW-0732">Signal</keyword>
<comment type="caution">
    <text evidence="3">The sequence shown here is derived from an EMBL/GenBank/DDBJ whole genome shotgun (WGS) entry which is preliminary data.</text>
</comment>
<protein>
    <recommendedName>
        <fullName evidence="5">Lipoprotein</fullName>
    </recommendedName>
</protein>
<reference evidence="3 4" key="1">
    <citation type="submission" date="2021-10" db="EMBL/GenBank/DDBJ databases">
        <title>Streptomyces gossypii sp. nov., isolated from soil collected from cotton field.</title>
        <authorList>
            <person name="Ge X."/>
            <person name="Chen X."/>
            <person name="Liu W."/>
        </authorList>
    </citation>
    <scope>NUCLEOTIDE SEQUENCE [LARGE SCALE GENOMIC DNA]</scope>
    <source>
        <strain evidence="3 4">N2-109</strain>
    </source>
</reference>
<proteinExistence type="predicted"/>
<evidence type="ECO:0000313" key="4">
    <source>
        <dbReference type="Proteomes" id="UP001156389"/>
    </source>
</evidence>
<evidence type="ECO:0000313" key="3">
    <source>
        <dbReference type="EMBL" id="MCT2591117.1"/>
    </source>
</evidence>
<feature type="chain" id="PRO_5046861237" description="Lipoprotein" evidence="2">
    <location>
        <begin position="21"/>
        <end position="138"/>
    </location>
</feature>
<dbReference type="EMBL" id="JAJAGO010000006">
    <property type="protein sequence ID" value="MCT2591117.1"/>
    <property type="molecule type" value="Genomic_DNA"/>
</dbReference>
<feature type="region of interest" description="Disordered" evidence="1">
    <location>
        <begin position="19"/>
        <end position="42"/>
    </location>
</feature>
<evidence type="ECO:0000256" key="2">
    <source>
        <dbReference type="SAM" id="SignalP"/>
    </source>
</evidence>
<feature type="compositionally biased region" description="Low complexity" evidence="1">
    <location>
        <begin position="19"/>
        <end position="41"/>
    </location>
</feature>
<dbReference type="PROSITE" id="PS51257">
    <property type="entry name" value="PROKAR_LIPOPROTEIN"/>
    <property type="match status" value="1"/>
</dbReference>
<feature type="signal peptide" evidence="2">
    <location>
        <begin position="1"/>
        <end position="20"/>
    </location>
</feature>